<dbReference type="SUPFAM" id="SSF46785">
    <property type="entry name" value="Winged helix' DNA-binding domain"/>
    <property type="match status" value="1"/>
</dbReference>
<feature type="compositionally biased region" description="Basic and acidic residues" evidence="1">
    <location>
        <begin position="344"/>
        <end position="357"/>
    </location>
</feature>
<feature type="compositionally biased region" description="Low complexity" evidence="1">
    <location>
        <begin position="126"/>
        <end position="135"/>
    </location>
</feature>
<feature type="compositionally biased region" description="Low complexity" evidence="1">
    <location>
        <begin position="285"/>
        <end position="299"/>
    </location>
</feature>
<keyword evidence="4" id="KW-1185">Reference proteome</keyword>
<dbReference type="Proteomes" id="UP001234581">
    <property type="component" value="Unassembled WGS sequence"/>
</dbReference>
<dbReference type="GeneID" id="83210089"/>
<evidence type="ECO:0000313" key="3">
    <source>
        <dbReference type="EMBL" id="KAJ8661407.1"/>
    </source>
</evidence>
<dbReference type="EMBL" id="JARTCD010000008">
    <property type="protein sequence ID" value="KAJ8661407.1"/>
    <property type="molecule type" value="Genomic_DNA"/>
</dbReference>
<dbReference type="InterPro" id="IPR036390">
    <property type="entry name" value="WH_DNA-bd_sf"/>
</dbReference>
<proteinExistence type="predicted"/>
<comment type="caution">
    <text evidence="3">The sequence shown here is derived from an EMBL/GenBank/DDBJ whole genome shotgun (WGS) entry which is preliminary data.</text>
</comment>
<dbReference type="InterPro" id="IPR042065">
    <property type="entry name" value="E3_ELL-like"/>
</dbReference>
<reference evidence="3 4" key="1">
    <citation type="submission" date="2023-03" db="EMBL/GenBank/DDBJ databases">
        <title>Genome sequence of Lichtheimia ornata CBS 291.66.</title>
        <authorList>
            <person name="Mohabir J.T."/>
            <person name="Shea T.P."/>
            <person name="Kurbessoian T."/>
            <person name="Berby B."/>
            <person name="Fontaine J."/>
            <person name="Livny J."/>
            <person name="Gnirke A."/>
            <person name="Stajich J.E."/>
            <person name="Cuomo C.A."/>
        </authorList>
    </citation>
    <scope>NUCLEOTIDE SEQUENCE [LARGE SCALE GENOMIC DNA]</scope>
    <source>
        <strain evidence="3">CBS 291.66</strain>
    </source>
</reference>
<dbReference type="Pfam" id="PF10390">
    <property type="entry name" value="ELL"/>
    <property type="match status" value="1"/>
</dbReference>
<feature type="compositionally biased region" description="Basic and acidic residues" evidence="1">
    <location>
        <begin position="106"/>
        <end position="117"/>
    </location>
</feature>
<feature type="compositionally biased region" description="Low complexity" evidence="1">
    <location>
        <begin position="380"/>
        <end position="396"/>
    </location>
</feature>
<feature type="compositionally biased region" description="Low complexity" evidence="1">
    <location>
        <begin position="330"/>
        <end position="339"/>
    </location>
</feature>
<feature type="domain" description="RNA polymerase II elongation factor ELL N-terminal" evidence="2">
    <location>
        <begin position="143"/>
        <end position="255"/>
    </location>
</feature>
<feature type="region of interest" description="Disordered" evidence="1">
    <location>
        <begin position="266"/>
        <end position="441"/>
    </location>
</feature>
<evidence type="ECO:0000256" key="1">
    <source>
        <dbReference type="SAM" id="MobiDB-lite"/>
    </source>
</evidence>
<dbReference type="GO" id="GO:0008023">
    <property type="term" value="C:transcription elongation factor complex"/>
    <property type="evidence" value="ECO:0007669"/>
    <property type="project" value="InterPro"/>
</dbReference>
<dbReference type="Gene3D" id="1.10.10.2670">
    <property type="entry name" value="E3 ubiquitin-protein ligase"/>
    <property type="match status" value="1"/>
</dbReference>
<feature type="compositionally biased region" description="Low complexity" evidence="1">
    <location>
        <begin position="359"/>
        <end position="373"/>
    </location>
</feature>
<dbReference type="AlphaFoldDB" id="A0AAD7V9C4"/>
<feature type="region of interest" description="Disordered" evidence="1">
    <location>
        <begin position="97"/>
        <end position="177"/>
    </location>
</feature>
<dbReference type="InterPro" id="IPR019464">
    <property type="entry name" value="ELL_N"/>
</dbReference>
<feature type="compositionally biased region" description="Low complexity" evidence="1">
    <location>
        <begin position="422"/>
        <end position="435"/>
    </location>
</feature>
<feature type="compositionally biased region" description="Low complexity" evidence="1">
    <location>
        <begin position="152"/>
        <end position="172"/>
    </location>
</feature>
<name>A0AAD7V9C4_9FUNG</name>
<accession>A0AAD7V9C4</accession>
<organism evidence="3 4">
    <name type="scientific">Lichtheimia ornata</name>
    <dbReference type="NCBI Taxonomy" id="688661"/>
    <lineage>
        <taxon>Eukaryota</taxon>
        <taxon>Fungi</taxon>
        <taxon>Fungi incertae sedis</taxon>
        <taxon>Mucoromycota</taxon>
        <taxon>Mucoromycotina</taxon>
        <taxon>Mucoromycetes</taxon>
        <taxon>Mucorales</taxon>
        <taxon>Lichtheimiaceae</taxon>
        <taxon>Lichtheimia</taxon>
    </lineage>
</organism>
<sequence>MPSTKRAIALRLNREALDLLQNSPDKIKLDLNQDNGTSLVIGNKRFSVKRQEGHIPYQLYRGFEELGSSQHGTTSVELVANVLQVLNMKQVLSKEDKSRFRSLTEAAEREKNARRTELLPNVPKLSSSSSSTSSSPRNVLVGATPPTRRPISSASPVRSTSKSKSSSSSGLSPARPDPAYVASVRERLIHLLAIYPHPLSQLTSKLKIRESDLMPILKKAAVESQGSWCLRPEVYKDLRIWEWKRYDDKERSMVIKNAEDAYDALKLPRNAPERNNLVTPRKKATSSSSSSTPQTASLLQPPPSQRVGDQHASSTTPTTPIKSPGKRPASSTSTTTTTTANGNHKHDEKRIKTEKSSKSKNSSSTSSGTTTTTARHSPQKATTSTKHYHKSSSSNHLHPQHTTHSVKDSTVPPPLAPSHPKGTSSSSGSSSSDTDSFYEEEQQVVPDYEHPFVVSPITTQAQFLAMCKSHDEAQAEYIQLKRRISKDHPHYLYALDHVEAPRDIKDEAQRRDMYYTKVKAVYRSQGGNDWRTVMQLTRQFNHQLSKVNALWNEVERAFHEHQFALPTKR</sequence>
<dbReference type="RefSeq" id="XP_058346320.1">
    <property type="nucleotide sequence ID" value="XM_058482753.1"/>
</dbReference>
<gene>
    <name evidence="3" type="ORF">O0I10_002673</name>
</gene>
<protein>
    <recommendedName>
        <fullName evidence="2">RNA polymerase II elongation factor ELL N-terminal domain-containing protein</fullName>
    </recommendedName>
</protein>
<evidence type="ECO:0000313" key="4">
    <source>
        <dbReference type="Proteomes" id="UP001234581"/>
    </source>
</evidence>
<dbReference type="GO" id="GO:0006368">
    <property type="term" value="P:transcription elongation by RNA polymerase II"/>
    <property type="evidence" value="ECO:0007669"/>
    <property type="project" value="InterPro"/>
</dbReference>
<evidence type="ECO:0000259" key="2">
    <source>
        <dbReference type="Pfam" id="PF10390"/>
    </source>
</evidence>